<accession>A0AAE9TJ83</accession>
<dbReference type="Proteomes" id="UP001236076">
    <property type="component" value="Segment"/>
</dbReference>
<dbReference type="Gene3D" id="3.30.420.10">
    <property type="entry name" value="Ribonuclease H-like superfamily/Ribonuclease H"/>
    <property type="match status" value="1"/>
</dbReference>
<organism evidence="1 2">
    <name type="scientific">Escherichia phage A5-4</name>
    <dbReference type="NCBI Taxonomy" id="2996162"/>
    <lineage>
        <taxon>Viruses</taxon>
        <taxon>Duplodnaviria</taxon>
        <taxon>Heunggongvirae</taxon>
        <taxon>Uroviricota</taxon>
        <taxon>Caudoviricetes</taxon>
        <taxon>Vequintavirinae</taxon>
    </lineage>
</organism>
<dbReference type="SUPFAM" id="SSF53098">
    <property type="entry name" value="Ribonuclease H-like"/>
    <property type="match status" value="1"/>
</dbReference>
<dbReference type="GO" id="GO:0003676">
    <property type="term" value="F:nucleic acid binding"/>
    <property type="evidence" value="ECO:0007669"/>
    <property type="project" value="InterPro"/>
</dbReference>
<dbReference type="InterPro" id="IPR012337">
    <property type="entry name" value="RNaseH-like_sf"/>
</dbReference>
<evidence type="ECO:0000313" key="1">
    <source>
        <dbReference type="EMBL" id="UZZ64241.1"/>
    </source>
</evidence>
<gene>
    <name evidence="1" type="ORF">A54_1</name>
</gene>
<sequence>MELEEGEKMKGLFIGDAEANGLLTEVDLIHCVLFKEYKKDNWNIFLDPQREGYDQAVKFIQSKGKNFKIRTIEELNEWFVTEPKAIAIHNIFGYDLQLFKKMLGTTYDMFADPGCMGTINGKQVNIFDTLSMSRTLYPDRPLPRGCPEMVKNPVTVK</sequence>
<proteinExistence type="predicted"/>
<evidence type="ECO:0000313" key="2">
    <source>
        <dbReference type="Proteomes" id="UP001236076"/>
    </source>
</evidence>
<name>A0AAE9TJ83_9CAUD</name>
<keyword evidence="2" id="KW-1185">Reference proteome</keyword>
<protein>
    <submittedName>
        <fullName evidence="1">DNA polymerase</fullName>
    </submittedName>
</protein>
<dbReference type="EMBL" id="OP744025">
    <property type="protein sequence ID" value="UZZ64241.1"/>
    <property type="molecule type" value="Genomic_DNA"/>
</dbReference>
<dbReference type="InterPro" id="IPR036397">
    <property type="entry name" value="RNaseH_sf"/>
</dbReference>
<reference evidence="1 2" key="1">
    <citation type="submission" date="2022-10" db="EMBL/GenBank/DDBJ databases">
        <authorList>
            <person name="Cortes-Martin A."/>
            <person name="Buttimer C.T.H."/>
            <person name="Hill C."/>
        </authorList>
    </citation>
    <scope>NUCLEOTIDE SEQUENCE [LARGE SCALE GENOMIC DNA]</scope>
</reference>